<dbReference type="Proteomes" id="UP001059401">
    <property type="component" value="Chromosome"/>
</dbReference>
<sequence>MATLKILKDCGDNYKYQGPRFIKLGPDSGEEFRDKHLIPWLEKNKTTIDLNVDFTGTIVYTPSFLEESFGGAIRKGHEEVRNINFLNIPADEEAKLKKYIEKAQKEKQ</sequence>
<evidence type="ECO:0000313" key="2">
    <source>
        <dbReference type="EMBL" id="UTY27635.1"/>
    </source>
</evidence>
<reference evidence="2" key="1">
    <citation type="submission" date="2019-04" db="EMBL/GenBank/DDBJ databases">
        <title>Whole genome sequencing of oral phylogroup 2 treponemes.</title>
        <authorList>
            <person name="Chan Y."/>
            <person name="Zeng H.H."/>
            <person name="Yu X.L."/>
            <person name="Leung W.K."/>
            <person name="Watt R.M."/>
        </authorList>
    </citation>
    <scope>NUCLEOTIDE SEQUENCE</scope>
    <source>
        <strain evidence="2">OMZ 847</strain>
    </source>
</reference>
<proteinExistence type="predicted"/>
<name>A0ABY5HR65_9SPIR</name>
<keyword evidence="3" id="KW-1185">Reference proteome</keyword>
<gene>
    <name evidence="2" type="ORF">E4N76_00530</name>
</gene>
<evidence type="ECO:0000313" key="3">
    <source>
        <dbReference type="Proteomes" id="UP001059401"/>
    </source>
</evidence>
<dbReference type="RefSeq" id="WP_255805649.1">
    <property type="nucleotide sequence ID" value="NZ_CP038802.1"/>
</dbReference>
<dbReference type="Pfam" id="PF14213">
    <property type="entry name" value="DUF4325"/>
    <property type="match status" value="1"/>
</dbReference>
<protein>
    <submittedName>
        <fullName evidence="2">DUF4325 domain-containing protein</fullName>
    </submittedName>
</protein>
<dbReference type="InterPro" id="IPR025474">
    <property type="entry name" value="DUF4325"/>
</dbReference>
<accession>A0ABY5HR65</accession>
<evidence type="ECO:0000259" key="1">
    <source>
        <dbReference type="Pfam" id="PF14213"/>
    </source>
</evidence>
<feature type="domain" description="DUF4325" evidence="1">
    <location>
        <begin position="28"/>
        <end position="80"/>
    </location>
</feature>
<dbReference type="EMBL" id="CP038802">
    <property type="protein sequence ID" value="UTY27635.1"/>
    <property type="molecule type" value="Genomic_DNA"/>
</dbReference>
<organism evidence="2 3">
    <name type="scientific">Treponema putidum</name>
    <dbReference type="NCBI Taxonomy" id="221027"/>
    <lineage>
        <taxon>Bacteria</taxon>
        <taxon>Pseudomonadati</taxon>
        <taxon>Spirochaetota</taxon>
        <taxon>Spirochaetia</taxon>
        <taxon>Spirochaetales</taxon>
        <taxon>Treponemataceae</taxon>
        <taxon>Treponema</taxon>
    </lineage>
</organism>